<dbReference type="InterPro" id="IPR035957">
    <property type="entry name" value="Crust_neurohorm_sf"/>
</dbReference>
<evidence type="ECO:0000256" key="1">
    <source>
        <dbReference type="ARBA" id="ARBA00003845"/>
    </source>
</evidence>
<dbReference type="EMBL" id="BPLR01019501">
    <property type="protein sequence ID" value="GIX68525.1"/>
    <property type="molecule type" value="Genomic_DNA"/>
</dbReference>
<dbReference type="AlphaFoldDB" id="A0AAV4M9G9"/>
<evidence type="ECO:0000256" key="3">
    <source>
        <dbReference type="ARBA" id="ARBA00022729"/>
    </source>
</evidence>
<comment type="similarity">
    <text evidence="2">Belongs to the arthropod CHH/MIH/GIH/VIH hormone family.</text>
</comment>
<dbReference type="Gene3D" id="1.10.2010.10">
    <property type="entry name" value="Crustacean CHH/MIH/GIH neurohormone"/>
    <property type="match status" value="1"/>
</dbReference>
<evidence type="ECO:0000313" key="4">
    <source>
        <dbReference type="EMBL" id="GIX68525.1"/>
    </source>
</evidence>
<organism evidence="4 5">
    <name type="scientific">Caerostris extrusa</name>
    <name type="common">Bark spider</name>
    <name type="synonym">Caerostris bankana</name>
    <dbReference type="NCBI Taxonomy" id="172846"/>
    <lineage>
        <taxon>Eukaryota</taxon>
        <taxon>Metazoa</taxon>
        <taxon>Ecdysozoa</taxon>
        <taxon>Arthropoda</taxon>
        <taxon>Chelicerata</taxon>
        <taxon>Arachnida</taxon>
        <taxon>Araneae</taxon>
        <taxon>Araneomorphae</taxon>
        <taxon>Entelegynae</taxon>
        <taxon>Araneoidea</taxon>
        <taxon>Araneidae</taxon>
        <taxon>Caerostris</taxon>
    </lineage>
</organism>
<dbReference type="InterPro" id="IPR031098">
    <property type="entry name" value="Crust_neurohorm"/>
</dbReference>
<evidence type="ECO:0000313" key="5">
    <source>
        <dbReference type="Proteomes" id="UP001054945"/>
    </source>
</evidence>
<dbReference type="Pfam" id="PF01147">
    <property type="entry name" value="Crust_neurohorm"/>
    <property type="match status" value="1"/>
</dbReference>
<gene>
    <name evidence="4" type="ORF">CEXT_786721</name>
</gene>
<dbReference type="Proteomes" id="UP001054945">
    <property type="component" value="Unassembled WGS sequence"/>
</dbReference>
<comment type="caution">
    <text evidence="4">The sequence shown here is derived from an EMBL/GenBank/DDBJ whole genome shotgun (WGS) entry which is preliminary data.</text>
</comment>
<dbReference type="SUPFAM" id="SSF81778">
    <property type="entry name" value="Crustacean CHH/MIH/GIH neurohormone"/>
    <property type="match status" value="1"/>
</dbReference>
<reference evidence="4 5" key="1">
    <citation type="submission" date="2021-06" db="EMBL/GenBank/DDBJ databases">
        <title>Caerostris extrusa draft genome.</title>
        <authorList>
            <person name="Kono N."/>
            <person name="Arakawa K."/>
        </authorList>
    </citation>
    <scope>NUCLEOTIDE SEQUENCE [LARGE SCALE GENOMIC DNA]</scope>
</reference>
<sequence>MLMLRNSTIVIFLIVIAVHAYVLQTAHIRHRRSFVDNGCFGKHDRAKFRYMESLCEDCYMMYRVPDIYINCTRTVDTTISTSIAPARSESISSLFRSFRYSNKRRNPLNLDCVRASETKNPRETSEKDLRAIVLLKHIKCSLN</sequence>
<keyword evidence="3" id="KW-0732">Signal</keyword>
<keyword evidence="5" id="KW-1185">Reference proteome</keyword>
<accession>A0AAV4M9G9</accession>
<proteinExistence type="inferred from homology"/>
<evidence type="ECO:0000256" key="2">
    <source>
        <dbReference type="ARBA" id="ARBA00005447"/>
    </source>
</evidence>
<comment type="function">
    <text evidence="1">May increase the toxicity of alpha-latrotoxin and/or other venom components. Is non-toxic to mice and to the cockroach Periplaneta americana.</text>
</comment>
<protein>
    <submittedName>
        <fullName evidence="4">Uncharacterized protein</fullName>
    </submittedName>
</protein>
<name>A0AAV4M9G9_CAEEX</name>